<evidence type="ECO:0000256" key="1">
    <source>
        <dbReference type="SAM" id="MobiDB-lite"/>
    </source>
</evidence>
<organism evidence="2 3">
    <name type="scientific">Jatropha curcas</name>
    <name type="common">Barbados nut</name>
    <dbReference type="NCBI Taxonomy" id="180498"/>
    <lineage>
        <taxon>Eukaryota</taxon>
        <taxon>Viridiplantae</taxon>
        <taxon>Streptophyta</taxon>
        <taxon>Embryophyta</taxon>
        <taxon>Tracheophyta</taxon>
        <taxon>Spermatophyta</taxon>
        <taxon>Magnoliopsida</taxon>
        <taxon>eudicotyledons</taxon>
        <taxon>Gunneridae</taxon>
        <taxon>Pentapetalae</taxon>
        <taxon>rosids</taxon>
        <taxon>fabids</taxon>
        <taxon>Malpighiales</taxon>
        <taxon>Euphorbiaceae</taxon>
        <taxon>Crotonoideae</taxon>
        <taxon>Jatropheae</taxon>
        <taxon>Jatropha</taxon>
    </lineage>
</organism>
<protein>
    <submittedName>
        <fullName evidence="2">Uncharacterized protein</fullName>
    </submittedName>
</protein>
<keyword evidence="3" id="KW-1185">Reference proteome</keyword>
<feature type="region of interest" description="Disordered" evidence="1">
    <location>
        <begin position="1"/>
        <end position="23"/>
    </location>
</feature>
<reference evidence="2 3" key="1">
    <citation type="journal article" date="2014" name="PLoS ONE">
        <title>Global Analysis of Gene Expression Profiles in Physic Nut (Jatropha curcas L.) Seedlings Exposed to Salt Stress.</title>
        <authorList>
            <person name="Zhang L."/>
            <person name="Zhang C."/>
            <person name="Wu P."/>
            <person name="Chen Y."/>
            <person name="Li M."/>
            <person name="Jiang H."/>
            <person name="Wu G."/>
        </authorList>
    </citation>
    <scope>NUCLEOTIDE SEQUENCE [LARGE SCALE GENOMIC DNA]</scope>
    <source>
        <strain evidence="3">cv. GZQX0401</strain>
        <tissue evidence="2">Young leaves</tissue>
    </source>
</reference>
<evidence type="ECO:0000313" key="2">
    <source>
        <dbReference type="EMBL" id="KDP25169.1"/>
    </source>
</evidence>
<sequence length="78" mass="8541">MSKRWRTALRSDRSGGGGVRRAGAFSGGARAVLRTEERRGEGEERKKKKEKVEGVAFKALTFAIDQSVANLINIGCNF</sequence>
<proteinExistence type="predicted"/>
<gene>
    <name evidence="2" type="ORF">JCGZ_24187</name>
</gene>
<dbReference type="AlphaFoldDB" id="A0A067K062"/>
<accession>A0A067K062</accession>
<name>A0A067K062_JATCU</name>
<evidence type="ECO:0000313" key="3">
    <source>
        <dbReference type="Proteomes" id="UP000027138"/>
    </source>
</evidence>
<dbReference type="Proteomes" id="UP000027138">
    <property type="component" value="Unassembled WGS sequence"/>
</dbReference>
<dbReference type="EMBL" id="KK914994">
    <property type="protein sequence ID" value="KDP25169.1"/>
    <property type="molecule type" value="Genomic_DNA"/>
</dbReference>